<accession>A0A1E5IU86</accession>
<dbReference type="AlphaFoldDB" id="A0A1E5IU86"/>
<dbReference type="InterPro" id="IPR036938">
    <property type="entry name" value="PAP2/HPO_sf"/>
</dbReference>
<dbReference type="PANTHER" id="PTHR14969:SF13">
    <property type="entry name" value="AT30094P"/>
    <property type="match status" value="1"/>
</dbReference>
<sequence length="275" mass="30564">MSRLFSSNIISTTGKKTLQNRAFIVLLCTLFVCYLLMLNQHINLATFRLINDNSPEISPWLQWVITDLGNGVTLGAVMLCCLIKRPELTPRVLCASILSLALLPLLKQYFDAPRPAAVLDILNVVGEVRTQHSFPSAHSSSAFLFAGTLMLAGQFSRYLWLFILMASMAAVSRVLVGAHWPIDVVAGAMTGLSCAYFASHVPLVRLPKNAILIIFSVILVTLISCELSESMDKNIIWQVIVMRWSVIGLASILLVPELKRYFYIERKQRGVIPSL</sequence>
<proteinExistence type="predicted"/>
<dbReference type="Gene3D" id="1.20.144.10">
    <property type="entry name" value="Phosphatidic acid phosphatase type 2/haloperoxidase"/>
    <property type="match status" value="1"/>
</dbReference>
<feature type="transmembrane region" description="Helical" evidence="4">
    <location>
        <begin position="182"/>
        <end position="198"/>
    </location>
</feature>
<keyword evidence="4" id="KW-0812">Transmembrane</keyword>
<feature type="transmembrane region" description="Helical" evidence="4">
    <location>
        <begin position="210"/>
        <end position="229"/>
    </location>
</feature>
<gene>
    <name evidence="6" type="ORF">BEL05_20135</name>
</gene>
<dbReference type="GO" id="GO:0050380">
    <property type="term" value="F:undecaprenyl-diphosphatase activity"/>
    <property type="evidence" value="ECO:0007669"/>
    <property type="project" value="UniProtKB-EC"/>
</dbReference>
<dbReference type="EC" id="3.6.1.27" evidence="1"/>
<dbReference type="GO" id="GO:0042392">
    <property type="term" value="F:sphingosine-1-phosphate phosphatase activity"/>
    <property type="evidence" value="ECO:0007669"/>
    <property type="project" value="TreeGrafter"/>
</dbReference>
<dbReference type="PANTHER" id="PTHR14969">
    <property type="entry name" value="SPHINGOSINE-1-PHOSPHATE PHOSPHOHYDROLASE"/>
    <property type="match status" value="1"/>
</dbReference>
<keyword evidence="4" id="KW-1133">Transmembrane helix</keyword>
<dbReference type="Pfam" id="PF01569">
    <property type="entry name" value="PAP2"/>
    <property type="match status" value="1"/>
</dbReference>
<evidence type="ECO:0000313" key="7">
    <source>
        <dbReference type="Proteomes" id="UP000095230"/>
    </source>
</evidence>
<comment type="catalytic activity">
    <reaction evidence="3">
        <text>di-trans,octa-cis-undecaprenyl diphosphate + H2O = di-trans,octa-cis-undecaprenyl phosphate + phosphate + H(+)</text>
        <dbReference type="Rhea" id="RHEA:28094"/>
        <dbReference type="ChEBI" id="CHEBI:15377"/>
        <dbReference type="ChEBI" id="CHEBI:15378"/>
        <dbReference type="ChEBI" id="CHEBI:43474"/>
        <dbReference type="ChEBI" id="CHEBI:58405"/>
        <dbReference type="ChEBI" id="CHEBI:60392"/>
        <dbReference type="EC" id="3.6.1.27"/>
    </reaction>
</comment>
<dbReference type="SUPFAM" id="SSF48317">
    <property type="entry name" value="Acid phosphatase/Vanadium-dependent haloperoxidase"/>
    <property type="match status" value="1"/>
</dbReference>
<evidence type="ECO:0000256" key="2">
    <source>
        <dbReference type="ARBA" id="ARBA00032707"/>
    </source>
</evidence>
<keyword evidence="4" id="KW-0472">Membrane</keyword>
<evidence type="ECO:0000313" key="6">
    <source>
        <dbReference type="EMBL" id="OEG74007.1"/>
    </source>
</evidence>
<evidence type="ECO:0000256" key="1">
    <source>
        <dbReference type="ARBA" id="ARBA00012374"/>
    </source>
</evidence>
<dbReference type="SMART" id="SM00014">
    <property type="entry name" value="acidPPc"/>
    <property type="match status" value="1"/>
</dbReference>
<dbReference type="RefSeq" id="WP_069671127.1">
    <property type="nucleotide sequence ID" value="NZ_JBNNIT010000011.1"/>
</dbReference>
<dbReference type="InterPro" id="IPR000326">
    <property type="entry name" value="PAP2/HPO"/>
</dbReference>
<dbReference type="CDD" id="cd01610">
    <property type="entry name" value="PAP2_like"/>
    <property type="match status" value="1"/>
</dbReference>
<dbReference type="STRING" id="23.BEL05_20135"/>
<feature type="transmembrane region" description="Helical" evidence="4">
    <location>
        <begin position="235"/>
        <end position="256"/>
    </location>
</feature>
<reference evidence="6 7" key="1">
    <citation type="submission" date="2016-07" db="EMBL/GenBank/DDBJ databases">
        <title>Whole-genome of two Shewanella species isolated from a digestive organ of sea cucumber Apostichopus japonicus Selenka 1867.</title>
        <authorList>
            <person name="Hong H.-H."/>
            <person name="Choi H."/>
            <person name="Cheon S."/>
            <person name="Oh J.-S."/>
            <person name="Lee H.-G."/>
            <person name="Park C."/>
        </authorList>
    </citation>
    <scope>NUCLEOTIDE SEQUENCE [LARGE SCALE GENOMIC DNA]</scope>
    <source>
        <strain evidence="6 7">CSB03KR</strain>
    </source>
</reference>
<feature type="domain" description="Phosphatidic acid phosphatase type 2/haloperoxidase" evidence="5">
    <location>
        <begin position="89"/>
        <end position="199"/>
    </location>
</feature>
<dbReference type="Proteomes" id="UP000095230">
    <property type="component" value="Unassembled WGS sequence"/>
</dbReference>
<name>A0A1E5IU86_SHECO</name>
<feature type="transmembrane region" description="Helical" evidence="4">
    <location>
        <begin position="60"/>
        <end position="83"/>
    </location>
</feature>
<comment type="caution">
    <text evidence="6">The sequence shown here is derived from an EMBL/GenBank/DDBJ whole genome shotgun (WGS) entry which is preliminary data.</text>
</comment>
<dbReference type="EMBL" id="MCBT01000030">
    <property type="protein sequence ID" value="OEG74007.1"/>
    <property type="molecule type" value="Genomic_DNA"/>
</dbReference>
<evidence type="ECO:0000256" key="3">
    <source>
        <dbReference type="ARBA" id="ARBA00047594"/>
    </source>
</evidence>
<organism evidence="6 7">
    <name type="scientific">Shewanella colwelliana</name>
    <name type="common">Alteromonas colwelliana</name>
    <dbReference type="NCBI Taxonomy" id="23"/>
    <lineage>
        <taxon>Bacteria</taxon>
        <taxon>Pseudomonadati</taxon>
        <taxon>Pseudomonadota</taxon>
        <taxon>Gammaproteobacteria</taxon>
        <taxon>Alteromonadales</taxon>
        <taxon>Shewanellaceae</taxon>
        <taxon>Shewanella</taxon>
    </lineage>
</organism>
<protein>
    <recommendedName>
        <fullName evidence="1">undecaprenyl-diphosphate phosphatase</fullName>
        <ecNumber evidence="1">3.6.1.27</ecNumber>
    </recommendedName>
    <alternativeName>
        <fullName evidence="2">Undecaprenyl pyrophosphate phosphatase</fullName>
    </alternativeName>
</protein>
<dbReference type="OrthoDB" id="9780918at2"/>
<feature type="transmembrane region" description="Helical" evidence="4">
    <location>
        <begin position="158"/>
        <end position="176"/>
    </location>
</feature>
<feature type="transmembrane region" description="Helical" evidence="4">
    <location>
        <begin position="21"/>
        <end position="40"/>
    </location>
</feature>
<evidence type="ECO:0000259" key="5">
    <source>
        <dbReference type="SMART" id="SM00014"/>
    </source>
</evidence>
<evidence type="ECO:0000256" key="4">
    <source>
        <dbReference type="SAM" id="Phobius"/>
    </source>
</evidence>